<evidence type="ECO:0000256" key="3">
    <source>
        <dbReference type="ARBA" id="ARBA00022692"/>
    </source>
</evidence>
<feature type="transmembrane region" description="Helical" evidence="7">
    <location>
        <begin position="204"/>
        <end position="223"/>
    </location>
</feature>
<feature type="region of interest" description="Disordered" evidence="6">
    <location>
        <begin position="388"/>
        <end position="414"/>
    </location>
</feature>
<feature type="transmembrane region" description="Helical" evidence="7">
    <location>
        <begin position="260"/>
        <end position="278"/>
    </location>
</feature>
<organism evidence="8 9">
    <name type="scientific">Daphnia magna</name>
    <dbReference type="NCBI Taxonomy" id="35525"/>
    <lineage>
        <taxon>Eukaryota</taxon>
        <taxon>Metazoa</taxon>
        <taxon>Ecdysozoa</taxon>
        <taxon>Arthropoda</taxon>
        <taxon>Crustacea</taxon>
        <taxon>Branchiopoda</taxon>
        <taxon>Diplostraca</taxon>
        <taxon>Cladocera</taxon>
        <taxon>Anomopoda</taxon>
        <taxon>Daphniidae</taxon>
        <taxon>Daphnia</taxon>
    </lineage>
</organism>
<dbReference type="GO" id="GO:0016020">
    <property type="term" value="C:membrane"/>
    <property type="evidence" value="ECO:0007669"/>
    <property type="project" value="UniProtKB-SubCell"/>
</dbReference>
<feature type="transmembrane region" description="Helical" evidence="7">
    <location>
        <begin position="290"/>
        <end position="313"/>
    </location>
</feature>
<gene>
    <name evidence="8" type="ORF">APZ42_017148</name>
</gene>
<evidence type="ECO:0000313" key="9">
    <source>
        <dbReference type="Proteomes" id="UP000076858"/>
    </source>
</evidence>
<evidence type="ECO:0000256" key="4">
    <source>
        <dbReference type="ARBA" id="ARBA00022989"/>
    </source>
</evidence>
<evidence type="ECO:0000256" key="2">
    <source>
        <dbReference type="ARBA" id="ARBA00008821"/>
    </source>
</evidence>
<dbReference type="OrthoDB" id="1641903at2759"/>
<sequence length="414" mass="44905">MVGLSLFGAAGNMAGKHWGISALTIILVIVFSQYLKHVKCPLPTYRKEHGWSIKKLDIFTLLPVLLSIVLVWTLCAILTASGALQLGSPARTDNKINILLEAPWFRFPYPCQWGLPTVSVAAVFGMLAGVLASAIESIGDYYACARLAGARPPPVHAMNRGIAIEGLGCILAGIWGSGNGTTSYSENIGAIGVTKVGSRRVIQAAALMMMVFGVLSKFGALFITIPEPIIGGIFCVLFGMIAATGLANLQFIDLNSSRNLLVLGFSIFFSLVLSQWMKAHPGAIDSGSQIFDQIVTVLMSTNMFTAGVLGFFLDNTIPGTDEERGLTKWLAHPDPNIENSNEESERELTQCTYDIPVITPWLKSQKWAAYLPFLPSYQPDVWNRKTRSWRGKSKDTPNGKTAAFQMSSVQLPTA</sequence>
<dbReference type="Proteomes" id="UP000076858">
    <property type="component" value="Unassembled WGS sequence"/>
</dbReference>
<comment type="caution">
    <text evidence="8">The sequence shown here is derived from an EMBL/GenBank/DDBJ whole genome shotgun (WGS) entry which is preliminary data.</text>
</comment>
<feature type="transmembrane region" description="Helical" evidence="7">
    <location>
        <begin position="17"/>
        <end position="35"/>
    </location>
</feature>
<feature type="compositionally biased region" description="Polar residues" evidence="6">
    <location>
        <begin position="398"/>
        <end position="414"/>
    </location>
</feature>
<evidence type="ECO:0000256" key="6">
    <source>
        <dbReference type="SAM" id="MobiDB-lite"/>
    </source>
</evidence>
<feature type="transmembrane region" description="Helical" evidence="7">
    <location>
        <begin position="113"/>
        <end position="132"/>
    </location>
</feature>
<dbReference type="InterPro" id="IPR006043">
    <property type="entry name" value="NCS2"/>
</dbReference>
<dbReference type="AlphaFoldDB" id="A0A164ZNW4"/>
<reference evidence="8 9" key="1">
    <citation type="submission" date="2016-03" db="EMBL/GenBank/DDBJ databases">
        <title>EvidentialGene: Evidence-directed Construction of Genes on Genomes.</title>
        <authorList>
            <person name="Gilbert D.G."/>
            <person name="Choi J.-H."/>
            <person name="Mockaitis K."/>
            <person name="Colbourne J."/>
            <person name="Pfrender M."/>
        </authorList>
    </citation>
    <scope>NUCLEOTIDE SEQUENCE [LARGE SCALE GENOMIC DNA]</scope>
    <source>
        <strain evidence="8 9">Xinb3</strain>
        <tissue evidence="8">Complete organism</tissue>
    </source>
</reference>
<dbReference type="STRING" id="35525.A0A164ZNW4"/>
<dbReference type="EMBL" id="LRGB01000687">
    <property type="protein sequence ID" value="KZS16564.1"/>
    <property type="molecule type" value="Genomic_DNA"/>
</dbReference>
<keyword evidence="3 7" id="KW-0812">Transmembrane</keyword>
<comment type="subcellular location">
    <subcellularLocation>
        <location evidence="1">Membrane</location>
        <topology evidence="1">Multi-pass membrane protein</topology>
    </subcellularLocation>
</comment>
<protein>
    <submittedName>
        <fullName evidence="8">Solute carrier family 23 member</fullName>
    </submittedName>
</protein>
<evidence type="ECO:0000256" key="7">
    <source>
        <dbReference type="SAM" id="Phobius"/>
    </source>
</evidence>
<feature type="transmembrane region" description="Helical" evidence="7">
    <location>
        <begin position="229"/>
        <end position="248"/>
    </location>
</feature>
<name>A0A164ZNW4_9CRUS</name>
<evidence type="ECO:0000256" key="1">
    <source>
        <dbReference type="ARBA" id="ARBA00004141"/>
    </source>
</evidence>
<accession>A0A164ZNW4</accession>
<comment type="similarity">
    <text evidence="2">Belongs to the nucleobase:cation symporter-2 (NCS2) (TC 2.A.40) family.</text>
</comment>
<keyword evidence="5 7" id="KW-0472">Membrane</keyword>
<dbReference type="PANTHER" id="PTHR11119">
    <property type="entry name" value="XANTHINE-URACIL / VITAMIN C PERMEASE FAMILY MEMBER"/>
    <property type="match status" value="1"/>
</dbReference>
<dbReference type="GO" id="GO:0022857">
    <property type="term" value="F:transmembrane transporter activity"/>
    <property type="evidence" value="ECO:0007669"/>
    <property type="project" value="InterPro"/>
</dbReference>
<keyword evidence="9" id="KW-1185">Reference proteome</keyword>
<feature type="transmembrane region" description="Helical" evidence="7">
    <location>
        <begin position="56"/>
        <end position="80"/>
    </location>
</feature>
<proteinExistence type="inferred from homology"/>
<evidence type="ECO:0000313" key="8">
    <source>
        <dbReference type="EMBL" id="KZS16564.1"/>
    </source>
</evidence>
<keyword evidence="4 7" id="KW-1133">Transmembrane helix</keyword>
<dbReference type="Pfam" id="PF00860">
    <property type="entry name" value="Xan_ur_permease"/>
    <property type="match status" value="1"/>
</dbReference>
<evidence type="ECO:0000256" key="5">
    <source>
        <dbReference type="ARBA" id="ARBA00023136"/>
    </source>
</evidence>